<evidence type="ECO:0000256" key="2">
    <source>
        <dbReference type="SAM" id="SignalP"/>
    </source>
</evidence>
<keyword evidence="4" id="KW-1185">Reference proteome</keyword>
<dbReference type="InterPro" id="IPR006059">
    <property type="entry name" value="SBP"/>
</dbReference>
<proteinExistence type="predicted"/>
<feature type="compositionally biased region" description="Low complexity" evidence="1">
    <location>
        <begin position="41"/>
        <end position="60"/>
    </location>
</feature>
<dbReference type="Gene3D" id="3.40.190.10">
    <property type="entry name" value="Periplasmic binding protein-like II"/>
    <property type="match status" value="3"/>
</dbReference>
<dbReference type="PANTHER" id="PTHR43649">
    <property type="entry name" value="ARABINOSE-BINDING PROTEIN-RELATED"/>
    <property type="match status" value="1"/>
</dbReference>
<feature type="chain" id="PRO_5038487650" evidence="2">
    <location>
        <begin position="26"/>
        <end position="566"/>
    </location>
</feature>
<dbReference type="EMBL" id="CP035492">
    <property type="protein sequence ID" value="QAY65263.1"/>
    <property type="molecule type" value="Genomic_DNA"/>
</dbReference>
<dbReference type="CDD" id="cd13580">
    <property type="entry name" value="PBP2_AlgQ_like_1"/>
    <property type="match status" value="1"/>
</dbReference>
<gene>
    <name evidence="3" type="ORF">ET464_01565</name>
</gene>
<sequence length="566" mass="62338">MKQTNKMKSAAIGVFAAMMMLSACSSGNSDNGADPTDKADPSASPSGNSEASAAPSSAEPDLMAKYDPPVDITAWRYTESTYQYENGDTIENNIYTKAYESDLGIKLKYQWTVPVEQFDQKLNVSIASGDLPDIMWLKNKQLTDLADNDMLYDLTDLFDKYASPITKEILLQDEASFNTAKIGGKLMAIPSTASAVDGLPILYVRTDWLNKLGLPEPKTMDDVIKIAEAFTTQDPDGNGKPDSFGIGLTKTFMTDGQFGGSGFFSGYHAYPEKWVKDASGQLVYGSIQPEMKAALLELQDMYKKGMLDKEFGVKDRAKVTESVVGGKLGMFYGTMSAPLSVIQENVNKDPNAEWKAFPLVSADAQPATPIGKMPVSRYFAVSKNSKHPEAIIKLLNFSMEGFKPDAVDNGFGYSKNNIPVYLYSLISAEPAKKNLNAHLNVMSALQANDPSKLSTEEKGYYDKVVDFRGGDRANWGTERVFGSPSSFDVINQYVNDNNYIFDAFYGSLTPTMVDKLSSLQKMEEEVITKIIMGQSIDTFDKFVQDWKKLGGDQITKEANEWAEKSK</sequence>
<dbReference type="PANTHER" id="PTHR43649:SF12">
    <property type="entry name" value="DIACETYLCHITOBIOSE BINDING PROTEIN DASA"/>
    <property type="match status" value="1"/>
</dbReference>
<reference evidence="3 4" key="1">
    <citation type="submission" date="2019-01" db="EMBL/GenBank/DDBJ databases">
        <title>Genome sequencing of strain FW100M-2.</title>
        <authorList>
            <person name="Heo J."/>
            <person name="Kim S.-J."/>
            <person name="Kim J.-S."/>
            <person name="Hong S.-B."/>
            <person name="Kwon S.-W."/>
        </authorList>
    </citation>
    <scope>NUCLEOTIDE SEQUENCE [LARGE SCALE GENOMIC DNA]</scope>
    <source>
        <strain evidence="3 4">FW100M-2</strain>
    </source>
</reference>
<dbReference type="Pfam" id="PF01547">
    <property type="entry name" value="SBP_bac_1"/>
    <property type="match status" value="1"/>
</dbReference>
<dbReference type="KEGG" id="pprt:ET464_01565"/>
<dbReference type="PROSITE" id="PS51257">
    <property type="entry name" value="PROKAR_LIPOPROTEIN"/>
    <property type="match status" value="1"/>
</dbReference>
<dbReference type="RefSeq" id="WP_129437659.1">
    <property type="nucleotide sequence ID" value="NZ_CP035492.1"/>
</dbReference>
<accession>A0A4P6ET98</accession>
<evidence type="ECO:0000313" key="4">
    <source>
        <dbReference type="Proteomes" id="UP000293568"/>
    </source>
</evidence>
<feature type="signal peptide" evidence="2">
    <location>
        <begin position="1"/>
        <end position="25"/>
    </location>
</feature>
<protein>
    <submittedName>
        <fullName evidence="3">Extracellular solute-binding protein</fullName>
    </submittedName>
</protein>
<keyword evidence="2" id="KW-0732">Signal</keyword>
<dbReference type="Proteomes" id="UP000293568">
    <property type="component" value="Chromosome"/>
</dbReference>
<dbReference type="OrthoDB" id="9787283at2"/>
<name>A0A4P6ET98_9BACL</name>
<evidence type="ECO:0000256" key="1">
    <source>
        <dbReference type="SAM" id="MobiDB-lite"/>
    </source>
</evidence>
<dbReference type="SUPFAM" id="SSF53850">
    <property type="entry name" value="Periplasmic binding protein-like II"/>
    <property type="match status" value="1"/>
</dbReference>
<dbReference type="AlphaFoldDB" id="A0A4P6ET98"/>
<organism evidence="3 4">
    <name type="scientific">Paenibacillus protaetiae</name>
    <dbReference type="NCBI Taxonomy" id="2509456"/>
    <lineage>
        <taxon>Bacteria</taxon>
        <taxon>Bacillati</taxon>
        <taxon>Bacillota</taxon>
        <taxon>Bacilli</taxon>
        <taxon>Bacillales</taxon>
        <taxon>Paenibacillaceae</taxon>
        <taxon>Paenibacillus</taxon>
    </lineage>
</organism>
<feature type="region of interest" description="Disordered" evidence="1">
    <location>
        <begin position="26"/>
        <end position="64"/>
    </location>
</feature>
<evidence type="ECO:0000313" key="3">
    <source>
        <dbReference type="EMBL" id="QAY65263.1"/>
    </source>
</evidence>
<dbReference type="InterPro" id="IPR050490">
    <property type="entry name" value="Bact_solute-bd_prot1"/>
</dbReference>